<dbReference type="GeneID" id="25740102"/>
<dbReference type="PANTHER" id="PTHR11265:SF0">
    <property type="entry name" value="12S RRNA N4-METHYLCYTIDINE METHYLTRANSFERASE"/>
    <property type="match status" value="1"/>
</dbReference>
<accession>A0A0D2MJF3</accession>
<dbReference type="RefSeq" id="XP_013899761.1">
    <property type="nucleotide sequence ID" value="XM_014044307.1"/>
</dbReference>
<feature type="region of interest" description="Disordered" evidence="1">
    <location>
        <begin position="82"/>
        <end position="143"/>
    </location>
</feature>
<reference evidence="2 3" key="1">
    <citation type="journal article" date="2013" name="BMC Genomics">
        <title>Reconstruction of the lipid metabolism for the microalga Monoraphidium neglectum from its genome sequence reveals characteristics suitable for biofuel production.</title>
        <authorList>
            <person name="Bogen C."/>
            <person name="Al-Dilaimi A."/>
            <person name="Albersmeier A."/>
            <person name="Wichmann J."/>
            <person name="Grundmann M."/>
            <person name="Rupp O."/>
            <person name="Lauersen K.J."/>
            <person name="Blifernez-Klassen O."/>
            <person name="Kalinowski J."/>
            <person name="Goesmann A."/>
            <person name="Mussgnug J.H."/>
            <person name="Kruse O."/>
        </authorList>
    </citation>
    <scope>NUCLEOTIDE SEQUENCE [LARGE SCALE GENOMIC DNA]</scope>
    <source>
        <strain evidence="2 3">SAG 48.87</strain>
    </source>
</reference>
<protein>
    <recommendedName>
        <fullName evidence="4">16S rRNA (Cytosine(1402)-N(4))-methyltransferase</fullName>
    </recommendedName>
</protein>
<dbReference type="KEGG" id="mng:MNEG_7226"/>
<proteinExistence type="predicted"/>
<dbReference type="GO" id="GO:0070475">
    <property type="term" value="P:rRNA base methylation"/>
    <property type="evidence" value="ECO:0007669"/>
    <property type="project" value="TreeGrafter"/>
</dbReference>
<dbReference type="OrthoDB" id="439808at2759"/>
<dbReference type="InterPro" id="IPR002903">
    <property type="entry name" value="RsmH"/>
</dbReference>
<dbReference type="SUPFAM" id="SSF53335">
    <property type="entry name" value="S-adenosyl-L-methionine-dependent methyltransferases"/>
    <property type="match status" value="1"/>
</dbReference>
<dbReference type="Gene3D" id="3.40.50.150">
    <property type="entry name" value="Vaccinia Virus protein VP39"/>
    <property type="match status" value="1"/>
</dbReference>
<name>A0A0D2MJF3_9CHLO</name>
<evidence type="ECO:0000313" key="2">
    <source>
        <dbReference type="EMBL" id="KIZ00742.1"/>
    </source>
</evidence>
<evidence type="ECO:0000313" key="3">
    <source>
        <dbReference type="Proteomes" id="UP000054498"/>
    </source>
</evidence>
<feature type="non-terminal residue" evidence="2">
    <location>
        <position position="1"/>
    </location>
</feature>
<dbReference type="EMBL" id="KK101477">
    <property type="protein sequence ID" value="KIZ00742.1"/>
    <property type="molecule type" value="Genomic_DNA"/>
</dbReference>
<feature type="compositionally biased region" description="Basic and acidic residues" evidence="1">
    <location>
        <begin position="132"/>
        <end position="143"/>
    </location>
</feature>
<dbReference type="GO" id="GO:0071424">
    <property type="term" value="F:rRNA (cytosine-N4-)-methyltransferase activity"/>
    <property type="evidence" value="ECO:0007669"/>
    <property type="project" value="TreeGrafter"/>
</dbReference>
<keyword evidence="3" id="KW-1185">Reference proteome</keyword>
<evidence type="ECO:0008006" key="4">
    <source>
        <dbReference type="Google" id="ProtNLM"/>
    </source>
</evidence>
<sequence>ALRIAVNDELGQLEAALPAALSCLAPGGRLAVISFHSLEDRLVKHAFLRAAGRPTPDMEALTYGSEGLEALEALRAGAVGDTVTRRPVAPGPEEVAANPRARSAKLRVFERAGGEGTAGSSSTHRGSKRRRKEQERAAAGEVV</sequence>
<dbReference type="STRING" id="145388.A0A0D2MJF3"/>
<dbReference type="AlphaFoldDB" id="A0A0D2MJF3"/>
<dbReference type="Proteomes" id="UP000054498">
    <property type="component" value="Unassembled WGS sequence"/>
</dbReference>
<evidence type="ECO:0000256" key="1">
    <source>
        <dbReference type="SAM" id="MobiDB-lite"/>
    </source>
</evidence>
<dbReference type="PANTHER" id="PTHR11265">
    <property type="entry name" value="S-ADENOSYL-METHYLTRANSFERASE MRAW"/>
    <property type="match status" value="1"/>
</dbReference>
<gene>
    <name evidence="2" type="ORF">MNEG_7226</name>
</gene>
<organism evidence="2 3">
    <name type="scientific">Monoraphidium neglectum</name>
    <dbReference type="NCBI Taxonomy" id="145388"/>
    <lineage>
        <taxon>Eukaryota</taxon>
        <taxon>Viridiplantae</taxon>
        <taxon>Chlorophyta</taxon>
        <taxon>core chlorophytes</taxon>
        <taxon>Chlorophyceae</taxon>
        <taxon>CS clade</taxon>
        <taxon>Sphaeropleales</taxon>
        <taxon>Selenastraceae</taxon>
        <taxon>Monoraphidium</taxon>
    </lineage>
</organism>
<dbReference type="Pfam" id="PF01795">
    <property type="entry name" value="Methyltransf_5"/>
    <property type="match status" value="1"/>
</dbReference>
<dbReference type="InterPro" id="IPR029063">
    <property type="entry name" value="SAM-dependent_MTases_sf"/>
</dbReference>